<feature type="domain" description="C2H2-type" evidence="12">
    <location>
        <begin position="732"/>
        <end position="751"/>
    </location>
</feature>
<feature type="region of interest" description="Disordered" evidence="11">
    <location>
        <begin position="577"/>
        <end position="666"/>
    </location>
</feature>
<feature type="compositionally biased region" description="Polar residues" evidence="11">
    <location>
        <begin position="509"/>
        <end position="518"/>
    </location>
</feature>
<evidence type="ECO:0000256" key="2">
    <source>
        <dbReference type="ARBA" id="ARBA00006991"/>
    </source>
</evidence>
<feature type="region of interest" description="Disordered" evidence="11">
    <location>
        <begin position="966"/>
        <end position="991"/>
    </location>
</feature>
<feature type="region of interest" description="Disordered" evidence="11">
    <location>
        <begin position="415"/>
        <end position="447"/>
    </location>
</feature>
<dbReference type="InterPro" id="IPR013087">
    <property type="entry name" value="Znf_C2H2_type"/>
</dbReference>
<feature type="compositionally biased region" description="Acidic residues" evidence="11">
    <location>
        <begin position="143"/>
        <end position="162"/>
    </location>
</feature>
<protein>
    <recommendedName>
        <fullName evidence="12">C2H2-type domain-containing protein</fullName>
    </recommendedName>
</protein>
<keyword evidence="6" id="KW-0862">Zinc</keyword>
<dbReference type="Proteomes" id="UP001620626">
    <property type="component" value="Unassembled WGS sequence"/>
</dbReference>
<feature type="compositionally biased region" description="Pro residues" evidence="11">
    <location>
        <begin position="972"/>
        <end position="986"/>
    </location>
</feature>
<keyword evidence="3" id="KW-0479">Metal-binding</keyword>
<feature type="compositionally biased region" description="Basic and acidic residues" evidence="11">
    <location>
        <begin position="631"/>
        <end position="645"/>
    </location>
</feature>
<feature type="domain" description="C2H2-type" evidence="12">
    <location>
        <begin position="256"/>
        <end position="284"/>
    </location>
</feature>
<dbReference type="FunFam" id="3.30.160.60:FF:000446">
    <property type="entry name" value="Zinc finger protein"/>
    <property type="match status" value="1"/>
</dbReference>
<dbReference type="GO" id="GO:0000122">
    <property type="term" value="P:negative regulation of transcription by RNA polymerase II"/>
    <property type="evidence" value="ECO:0007669"/>
    <property type="project" value="UniProtKB-ARBA"/>
</dbReference>
<feature type="compositionally biased region" description="Pro residues" evidence="11">
    <location>
        <begin position="603"/>
        <end position="616"/>
    </location>
</feature>
<feature type="domain" description="C2H2-type" evidence="12">
    <location>
        <begin position="398"/>
        <end position="425"/>
    </location>
</feature>
<feature type="compositionally biased region" description="Polar residues" evidence="11">
    <location>
        <begin position="435"/>
        <end position="447"/>
    </location>
</feature>
<dbReference type="Gene3D" id="3.30.160.60">
    <property type="entry name" value="Classic Zinc Finger"/>
    <property type="match status" value="10"/>
</dbReference>
<dbReference type="PANTHER" id="PTHR16515">
    <property type="entry name" value="PR DOMAIN ZINC FINGER PROTEIN"/>
    <property type="match status" value="1"/>
</dbReference>
<feature type="domain" description="C2H2-type" evidence="12">
    <location>
        <begin position="200"/>
        <end position="227"/>
    </location>
</feature>
<dbReference type="InterPro" id="IPR050331">
    <property type="entry name" value="Zinc_finger"/>
</dbReference>
<dbReference type="FunFam" id="3.30.160.60:FF:003017">
    <property type="entry name" value="Si:cabz01054396.2"/>
    <property type="match status" value="1"/>
</dbReference>
<keyword evidence="8" id="KW-0804">Transcription</keyword>
<name>A0ABD2M5U7_9BILA</name>
<proteinExistence type="inferred from homology"/>
<dbReference type="AlphaFoldDB" id="A0ABD2M5U7"/>
<evidence type="ECO:0000313" key="13">
    <source>
        <dbReference type="EMBL" id="KAL3122902.1"/>
    </source>
</evidence>
<dbReference type="FunFam" id="3.30.160.60:FF:001963">
    <property type="entry name" value="Replication initiator 1"/>
    <property type="match status" value="1"/>
</dbReference>
<evidence type="ECO:0000256" key="11">
    <source>
        <dbReference type="SAM" id="MobiDB-lite"/>
    </source>
</evidence>
<keyword evidence="4" id="KW-0677">Repeat</keyword>
<sequence length="1153" mass="125573">MVVVHPPPHSQQMHDVLSHPRHLLGAIDEQCHRRRNGNANGNGGRNAIGTLIGGGPSSVGTPSSGAELGVADCAPSSSASTSSGDFSTVSHSPEQALSQQMITSLSCSALFSASSTNSCQNVSAQRDEDEFEGEEEMFEECYEEEEDDELVDVEGHDEETEMDQGRDERRGIRRRPGGRGTTTPEGTVPRRDKVPVEKRHKCDVCGKAFPYLSILESHKRCHTGEKPFLCHFCDKRFAQKATLQVHERTHTGERPYKCKFCDKTFAQYGTKTVHEKSAHLGIRNYKCPHCDKDLSSPSALYTHKKTHGEKMFKCQHCPKTFTLKNYLKLHVKQVHEQNERKHSCRFCGKSFAYAGSLQVHLRTHTGERPYQCKFCPKAFASQGNLQSHERTHTGERPYACAKCGRAFIQKSQLTAHESTHANNRSANRNMANPNTQQQQKNDQFGQSPAQTLDRLSQVVQFESDQPSSDHSPPAGHPPDQNFSDHSSPADHQHTYDQSLSDHSLPADHSSGQPISDRSLSADHRYSCDRSVPLPTVSSPSGTVFSACSSSASSASLPFAPLPSSLPVSAPPPLTMASVPSPSSAVQHHQPPASFVASSGMAPLPLPHHPFSQPPRSPRATAQMATESQQQNREEEQQQQRQERHNTVPNSVSQQQQQTIRKLSASATSTTASANDFVCKFCGKRYAYASSLYVHTRLHTGERPFRCNFCDKSFTNQGNMQVHLRVHTGEKPYKCDGCGKGYAQKVGLNIHQEQCQNWLSRRSSVSASAENGGGTEKGEDDGMANEGQQTVPTRRASLQVEYLMLLDNASTAGSSGDEADLNHRQLRQPPEAEEGTFAPSAPPVAQHSAPPGNFWHFLLNGSVPPRLPPSSSPALSFLAPQSLPFELAAHLLNCSDFSSDAPPLPPNIGDLLGDQLVVTRGVHQQGQPMRENHPSPAVVQGDGTCTSAEGTGASSATMFLLQPAHSSAVHGIPPQPNHPPPAFPSPPSQHQQITAQLLEQLEQQHQLHAIRALLDAHARHQQVPLQFAPAPPPPHAPSALLSATHSPFSHHPSPFCIGDAAHPQQQQAQAVPTSPVHQQQLIQQLLQLKLPPPPPSVVPPSPPPPLSLLRHLLQQQQMIGGTTNRSANGLPEEAKLSEAIAAALSAHQTHVLMQ</sequence>
<gene>
    <name evidence="13" type="ORF">niasHT_010302</name>
</gene>
<feature type="compositionally biased region" description="Polar residues" evidence="11">
    <location>
        <begin position="577"/>
        <end position="586"/>
    </location>
</feature>
<feature type="domain" description="C2H2-type" evidence="12">
    <location>
        <begin position="704"/>
        <end position="731"/>
    </location>
</feature>
<comment type="caution">
    <text evidence="13">The sequence shown here is derived from an EMBL/GenBank/DDBJ whole genome shotgun (WGS) entry which is preliminary data.</text>
</comment>
<comment type="similarity">
    <text evidence="2">Belongs to the krueppel C2H2-type zinc-finger protein family.</text>
</comment>
<evidence type="ECO:0000256" key="9">
    <source>
        <dbReference type="ARBA" id="ARBA00023242"/>
    </source>
</evidence>
<comment type="subcellular location">
    <subcellularLocation>
        <location evidence="1">Nucleus</location>
    </subcellularLocation>
</comment>
<dbReference type="PANTHER" id="PTHR16515:SF49">
    <property type="entry name" value="GASTRULA ZINC FINGER PROTEIN XLCGF49.1-LIKE-RELATED"/>
    <property type="match status" value="1"/>
</dbReference>
<feature type="domain" description="C2H2-type" evidence="12">
    <location>
        <begin position="312"/>
        <end position="340"/>
    </location>
</feature>
<evidence type="ECO:0000256" key="8">
    <source>
        <dbReference type="ARBA" id="ARBA00023163"/>
    </source>
</evidence>
<feature type="domain" description="C2H2-type" evidence="12">
    <location>
        <begin position="342"/>
        <end position="369"/>
    </location>
</feature>
<feature type="region of interest" description="Disordered" evidence="11">
    <location>
        <begin position="460"/>
        <end position="519"/>
    </location>
</feature>
<dbReference type="EMBL" id="JBICBT010000120">
    <property type="protein sequence ID" value="KAL3122902.1"/>
    <property type="molecule type" value="Genomic_DNA"/>
</dbReference>
<dbReference type="Pfam" id="PF00096">
    <property type="entry name" value="zf-C2H2"/>
    <property type="match status" value="7"/>
</dbReference>
<dbReference type="Pfam" id="PF13894">
    <property type="entry name" value="zf-C2H2_4"/>
    <property type="match status" value="1"/>
</dbReference>
<evidence type="ECO:0000256" key="4">
    <source>
        <dbReference type="ARBA" id="ARBA00022737"/>
    </source>
</evidence>
<feature type="region of interest" description="Disordered" evidence="11">
    <location>
        <begin position="143"/>
        <end position="193"/>
    </location>
</feature>
<accession>A0ABD2M5U7</accession>
<feature type="region of interest" description="Disordered" evidence="11">
    <location>
        <begin position="828"/>
        <end position="848"/>
    </location>
</feature>
<evidence type="ECO:0000256" key="3">
    <source>
        <dbReference type="ARBA" id="ARBA00022723"/>
    </source>
</evidence>
<feature type="compositionally biased region" description="Polar residues" evidence="11">
    <location>
        <begin position="646"/>
        <end position="660"/>
    </location>
</feature>
<keyword evidence="5 10" id="KW-0863">Zinc-finger</keyword>
<dbReference type="PROSITE" id="PS50157">
    <property type="entry name" value="ZINC_FINGER_C2H2_2"/>
    <property type="match status" value="11"/>
</dbReference>
<dbReference type="InterPro" id="IPR036236">
    <property type="entry name" value="Znf_C2H2_sf"/>
</dbReference>
<feature type="compositionally biased region" description="Polar residues" evidence="11">
    <location>
        <begin position="460"/>
        <end position="470"/>
    </location>
</feature>
<feature type="domain" description="C2H2-type" evidence="12">
    <location>
        <begin position="370"/>
        <end position="397"/>
    </location>
</feature>
<dbReference type="FunFam" id="3.30.160.60:FF:002343">
    <property type="entry name" value="Zinc finger protein 33A"/>
    <property type="match status" value="1"/>
</dbReference>
<evidence type="ECO:0000256" key="7">
    <source>
        <dbReference type="ARBA" id="ARBA00023015"/>
    </source>
</evidence>
<dbReference type="FunFam" id="3.30.160.60:FF:000193">
    <property type="entry name" value="Zinc finger protein 300"/>
    <property type="match status" value="2"/>
</dbReference>
<feature type="domain" description="C2H2-type" evidence="12">
    <location>
        <begin position="676"/>
        <end position="703"/>
    </location>
</feature>
<evidence type="ECO:0000256" key="1">
    <source>
        <dbReference type="ARBA" id="ARBA00004123"/>
    </source>
</evidence>
<evidence type="ECO:0000259" key="12">
    <source>
        <dbReference type="PROSITE" id="PS50157"/>
    </source>
</evidence>
<feature type="region of interest" description="Disordered" evidence="11">
    <location>
        <begin position="53"/>
        <end position="92"/>
    </location>
</feature>
<feature type="domain" description="C2H2-type" evidence="12">
    <location>
        <begin position="285"/>
        <end position="307"/>
    </location>
</feature>
<feature type="domain" description="C2H2-type" evidence="12">
    <location>
        <begin position="228"/>
        <end position="255"/>
    </location>
</feature>
<dbReference type="FunFam" id="3.30.160.60:FF:000557">
    <property type="entry name" value="zinc finger and SCAN domain-containing protein 29"/>
    <property type="match status" value="1"/>
</dbReference>
<evidence type="ECO:0000256" key="5">
    <source>
        <dbReference type="ARBA" id="ARBA00022771"/>
    </source>
</evidence>
<dbReference type="FunFam" id="3.30.160.60:FF:001049">
    <property type="entry name" value="zinc finger protein 319"/>
    <property type="match status" value="1"/>
</dbReference>
<feature type="region of interest" description="Disordered" evidence="11">
    <location>
        <begin position="763"/>
        <end position="790"/>
    </location>
</feature>
<reference evidence="13 14" key="1">
    <citation type="submission" date="2024-10" db="EMBL/GenBank/DDBJ databases">
        <authorList>
            <person name="Kim D."/>
        </authorList>
    </citation>
    <scope>NUCLEOTIDE SEQUENCE [LARGE SCALE GENOMIC DNA]</scope>
    <source>
        <strain evidence="13">BH-2024</strain>
    </source>
</reference>
<keyword evidence="9" id="KW-0539">Nucleus</keyword>
<evidence type="ECO:0000256" key="6">
    <source>
        <dbReference type="ARBA" id="ARBA00022833"/>
    </source>
</evidence>
<dbReference type="Pfam" id="PF13912">
    <property type="entry name" value="zf-C2H2_6"/>
    <property type="match status" value="1"/>
</dbReference>
<organism evidence="13 14">
    <name type="scientific">Heterodera trifolii</name>
    <dbReference type="NCBI Taxonomy" id="157864"/>
    <lineage>
        <taxon>Eukaryota</taxon>
        <taxon>Metazoa</taxon>
        <taxon>Ecdysozoa</taxon>
        <taxon>Nematoda</taxon>
        <taxon>Chromadorea</taxon>
        <taxon>Rhabditida</taxon>
        <taxon>Tylenchina</taxon>
        <taxon>Tylenchomorpha</taxon>
        <taxon>Tylenchoidea</taxon>
        <taxon>Heteroderidae</taxon>
        <taxon>Heteroderinae</taxon>
        <taxon>Heterodera</taxon>
    </lineage>
</organism>
<evidence type="ECO:0000313" key="14">
    <source>
        <dbReference type="Proteomes" id="UP001620626"/>
    </source>
</evidence>
<keyword evidence="7" id="KW-0805">Transcription regulation</keyword>
<feature type="compositionally biased region" description="Low complexity" evidence="11">
    <location>
        <begin position="76"/>
        <end position="92"/>
    </location>
</feature>
<evidence type="ECO:0000256" key="10">
    <source>
        <dbReference type="PROSITE-ProRule" id="PRU00042"/>
    </source>
</evidence>
<dbReference type="FunFam" id="3.30.160.60:FF:000065">
    <property type="entry name" value="B-cell CLL/lymphoma 6, member B"/>
    <property type="match status" value="1"/>
</dbReference>
<dbReference type="SMART" id="SM00355">
    <property type="entry name" value="ZnF_C2H2"/>
    <property type="match status" value="11"/>
</dbReference>
<dbReference type="GO" id="GO:0008270">
    <property type="term" value="F:zinc ion binding"/>
    <property type="evidence" value="ECO:0007669"/>
    <property type="project" value="UniProtKB-KW"/>
</dbReference>
<dbReference type="GO" id="GO:0005634">
    <property type="term" value="C:nucleus"/>
    <property type="evidence" value="ECO:0007669"/>
    <property type="project" value="UniProtKB-SubCell"/>
</dbReference>
<dbReference type="PROSITE" id="PS00028">
    <property type="entry name" value="ZINC_FINGER_C2H2_1"/>
    <property type="match status" value="10"/>
</dbReference>
<dbReference type="SUPFAM" id="SSF57667">
    <property type="entry name" value="beta-beta-alpha zinc fingers"/>
    <property type="match status" value="7"/>
</dbReference>
<keyword evidence="14" id="KW-1185">Reference proteome</keyword>
<feature type="compositionally biased region" description="Low complexity" evidence="11">
    <location>
        <begin position="421"/>
        <end position="434"/>
    </location>
</feature>